<gene>
    <name evidence="2" type="ordered locus">sce4159</name>
</gene>
<dbReference type="BioCyc" id="SCEL448385:SCE_RS21385-MONOMER"/>
<feature type="compositionally biased region" description="Low complexity" evidence="1">
    <location>
        <begin position="89"/>
        <end position="102"/>
    </location>
</feature>
<evidence type="ECO:0000313" key="2">
    <source>
        <dbReference type="EMBL" id="CAN94322.1"/>
    </source>
</evidence>
<protein>
    <submittedName>
        <fullName evidence="2">Uncharacterized protein</fullName>
    </submittedName>
</protein>
<name>A9EWI4_SORC5</name>
<evidence type="ECO:0000256" key="1">
    <source>
        <dbReference type="SAM" id="MobiDB-lite"/>
    </source>
</evidence>
<keyword evidence="3" id="KW-1185">Reference proteome</keyword>
<dbReference type="OrthoDB" id="5508201at2"/>
<dbReference type="STRING" id="448385.sce4159"/>
<organism evidence="2 3">
    <name type="scientific">Sorangium cellulosum (strain So ce56)</name>
    <name type="common">Polyangium cellulosum (strain So ce56)</name>
    <dbReference type="NCBI Taxonomy" id="448385"/>
    <lineage>
        <taxon>Bacteria</taxon>
        <taxon>Pseudomonadati</taxon>
        <taxon>Myxococcota</taxon>
        <taxon>Polyangia</taxon>
        <taxon>Polyangiales</taxon>
        <taxon>Polyangiaceae</taxon>
        <taxon>Sorangium</taxon>
    </lineage>
</organism>
<feature type="region of interest" description="Disordered" evidence="1">
    <location>
        <begin position="51"/>
        <end position="102"/>
    </location>
</feature>
<feature type="compositionally biased region" description="Pro residues" evidence="1">
    <location>
        <begin position="72"/>
        <end position="88"/>
    </location>
</feature>
<accession>A9EWI4</accession>
<reference evidence="2 3" key="1">
    <citation type="journal article" date="2007" name="Nat. Biotechnol.">
        <title>Complete genome sequence of the myxobacterium Sorangium cellulosum.</title>
        <authorList>
            <person name="Schneiker S."/>
            <person name="Perlova O."/>
            <person name="Kaiser O."/>
            <person name="Gerth K."/>
            <person name="Alici A."/>
            <person name="Altmeyer M.O."/>
            <person name="Bartels D."/>
            <person name="Bekel T."/>
            <person name="Beyer S."/>
            <person name="Bode E."/>
            <person name="Bode H.B."/>
            <person name="Bolten C.J."/>
            <person name="Choudhuri J.V."/>
            <person name="Doss S."/>
            <person name="Elnakady Y.A."/>
            <person name="Frank B."/>
            <person name="Gaigalat L."/>
            <person name="Goesmann A."/>
            <person name="Groeger C."/>
            <person name="Gross F."/>
            <person name="Jelsbak L."/>
            <person name="Jelsbak L."/>
            <person name="Kalinowski J."/>
            <person name="Kegler C."/>
            <person name="Knauber T."/>
            <person name="Konietzny S."/>
            <person name="Kopp M."/>
            <person name="Krause L."/>
            <person name="Krug D."/>
            <person name="Linke B."/>
            <person name="Mahmud T."/>
            <person name="Martinez-Arias R."/>
            <person name="McHardy A.C."/>
            <person name="Merai M."/>
            <person name="Meyer F."/>
            <person name="Mormann S."/>
            <person name="Munoz-Dorado J."/>
            <person name="Perez J."/>
            <person name="Pradella S."/>
            <person name="Rachid S."/>
            <person name="Raddatz G."/>
            <person name="Rosenau F."/>
            <person name="Rueckert C."/>
            <person name="Sasse F."/>
            <person name="Scharfe M."/>
            <person name="Schuster S.C."/>
            <person name="Suen G."/>
            <person name="Treuner-Lange A."/>
            <person name="Velicer G.J."/>
            <person name="Vorholter F.-J."/>
            <person name="Weissman K.J."/>
            <person name="Welch R.D."/>
            <person name="Wenzel S.C."/>
            <person name="Whitworth D.E."/>
            <person name="Wilhelm S."/>
            <person name="Wittmann C."/>
            <person name="Bloecker H."/>
            <person name="Puehler A."/>
            <person name="Mueller R."/>
        </authorList>
    </citation>
    <scope>NUCLEOTIDE SEQUENCE [LARGE SCALE GENOMIC DNA]</scope>
    <source>
        <strain evidence="3">So ce56</strain>
    </source>
</reference>
<dbReference type="Proteomes" id="UP000002139">
    <property type="component" value="Chromosome"/>
</dbReference>
<dbReference type="KEGG" id="scl:sce4159"/>
<dbReference type="EMBL" id="AM746676">
    <property type="protein sequence ID" value="CAN94322.1"/>
    <property type="molecule type" value="Genomic_DNA"/>
</dbReference>
<dbReference type="AlphaFoldDB" id="A9EWI4"/>
<sequence length="219" mass="23528">MKRIWQVLIVLAAAGAVATLAVDRRRDEAEMARMREDMGALSRAIEATKSGAALAGAAPRPERRIEAAAPAPAAPPAAAPASPAPEPPGDASESAPTVEQRAAALAAVRERLEDTFTQQGTDARWSVEAREAAREKLSAALPDTSSLRSIECRSSMCRVETVHQDFEQYEQFVRSAFMSPQETLWKGGFFTLPVNDPREGELVTVAYVGREGAPLPMTL</sequence>
<dbReference type="HOGENOM" id="CLU_1260760_0_0_7"/>
<proteinExistence type="predicted"/>
<dbReference type="RefSeq" id="WP_012236792.1">
    <property type="nucleotide sequence ID" value="NC_010162.1"/>
</dbReference>
<dbReference type="eggNOG" id="ENOG5030S02">
    <property type="taxonomic scope" value="Bacteria"/>
</dbReference>
<evidence type="ECO:0000313" key="3">
    <source>
        <dbReference type="Proteomes" id="UP000002139"/>
    </source>
</evidence>